<dbReference type="Pfam" id="PF11927">
    <property type="entry name" value="HODM_asu-like"/>
    <property type="match status" value="1"/>
</dbReference>
<gene>
    <name evidence="1" type="ORF">yc1106_01139</name>
</gene>
<dbReference type="AlphaFoldDB" id="A0A9Q8Z2A8"/>
<protein>
    <submittedName>
        <fullName evidence="1">Uncharacterized protein</fullName>
    </submittedName>
</protein>
<dbReference type="Proteomes" id="UP001056012">
    <property type="component" value="Chromosome 1"/>
</dbReference>
<name>A0A9Q8Z2A8_CURCL</name>
<dbReference type="OrthoDB" id="5043642at2759"/>
<dbReference type="VEuPathDB" id="FungiDB:yc1106_01139"/>
<organism evidence="1 2">
    <name type="scientific">Curvularia clavata</name>
    <dbReference type="NCBI Taxonomy" id="95742"/>
    <lineage>
        <taxon>Eukaryota</taxon>
        <taxon>Fungi</taxon>
        <taxon>Dikarya</taxon>
        <taxon>Ascomycota</taxon>
        <taxon>Pezizomycotina</taxon>
        <taxon>Dothideomycetes</taxon>
        <taxon>Pleosporomycetidae</taxon>
        <taxon>Pleosporales</taxon>
        <taxon>Pleosporineae</taxon>
        <taxon>Pleosporaceae</taxon>
        <taxon>Curvularia</taxon>
    </lineage>
</organism>
<sequence length="374" mass="42101">MSNKLSEKKVAEAEYSEASYYSIEPLSKLNLETTQPLQLRPFKPIYHMTMGMHLPPYLKNILQLLSLHTDYLALENTTLSDLIAMDNTYLPRLHIRRQLIQDHRREIIACKPEAMSAVLELYEWLIGTYLPCRFPTIYTLISDSNDEKAPATHLKNHATNSLLPLHVSSAELALEILGQNIDTEFLLLQTPPSPTPSPYHLTAFVNCFPSGFSTLSKLSLPLASIHAPVPHYAEKLQKSMDRYFASLPAGKIVKRVNWSISTNGDELFCLAGNHMSDEEHDAAAQKEEVIDMDKTVVRCERQTLHRLPRSGALVFAFKTYTYPIRQLRNEGSGPALADAIDGLALGSVPRITVYKRQVVWGEKVKAFLRGETEG</sequence>
<accession>A0A9Q8Z2A8</accession>
<evidence type="ECO:0000313" key="2">
    <source>
        <dbReference type="Proteomes" id="UP001056012"/>
    </source>
</evidence>
<keyword evidence="2" id="KW-1185">Reference proteome</keyword>
<dbReference type="InterPro" id="IPR021848">
    <property type="entry name" value="HODM_asu-like"/>
</dbReference>
<reference evidence="1" key="1">
    <citation type="submission" date="2021-12" db="EMBL/GenBank/DDBJ databases">
        <title>Curvularia clavata genome.</title>
        <authorList>
            <person name="Cao Y."/>
        </authorList>
    </citation>
    <scope>NUCLEOTIDE SEQUENCE</scope>
    <source>
        <strain evidence="1">Yc1106</strain>
    </source>
</reference>
<proteinExistence type="predicted"/>
<evidence type="ECO:0000313" key="1">
    <source>
        <dbReference type="EMBL" id="USP73865.1"/>
    </source>
</evidence>
<dbReference type="EMBL" id="CP089274">
    <property type="protein sequence ID" value="USP73865.1"/>
    <property type="molecule type" value="Genomic_DNA"/>
</dbReference>